<organism evidence="1 2">
    <name type="scientific">Gossypium barbadense</name>
    <name type="common">Sea Island cotton</name>
    <name type="synonym">Hibiscus barbadensis</name>
    <dbReference type="NCBI Taxonomy" id="3634"/>
    <lineage>
        <taxon>Eukaryota</taxon>
        <taxon>Viridiplantae</taxon>
        <taxon>Streptophyta</taxon>
        <taxon>Embryophyta</taxon>
        <taxon>Tracheophyta</taxon>
        <taxon>Spermatophyta</taxon>
        <taxon>Magnoliopsida</taxon>
        <taxon>eudicotyledons</taxon>
        <taxon>Gunneridae</taxon>
        <taxon>Pentapetalae</taxon>
        <taxon>rosids</taxon>
        <taxon>malvids</taxon>
        <taxon>Malvales</taxon>
        <taxon>Malvaceae</taxon>
        <taxon>Malvoideae</taxon>
        <taxon>Gossypium</taxon>
    </lineage>
</organism>
<sequence length="68" mass="8140">MFLLIKRGSKKRFHKCFQIGHNSTGCRNTLQQLSHLIIQHHQLLMVHQPQLLNFQQIQQLLFSLFIQM</sequence>
<accession>A0A5J5TD67</accession>
<evidence type="ECO:0000313" key="2">
    <source>
        <dbReference type="Proteomes" id="UP000327439"/>
    </source>
</evidence>
<name>A0A5J5TD67_GOSBA</name>
<dbReference type="AlphaFoldDB" id="A0A5J5TD67"/>
<dbReference type="EMBL" id="CM018213">
    <property type="protein sequence ID" value="KAB2051789.1"/>
    <property type="molecule type" value="Genomic_DNA"/>
</dbReference>
<proteinExistence type="predicted"/>
<reference evidence="2" key="1">
    <citation type="journal article" date="2020" name="Nat. Genet.">
        <title>Genomic diversifications of five Gossypium allopolyploid species and their impact on cotton improvement.</title>
        <authorList>
            <person name="Chen Z.J."/>
            <person name="Sreedasyam A."/>
            <person name="Ando A."/>
            <person name="Song Q."/>
            <person name="De Santiago L.M."/>
            <person name="Hulse-Kemp A.M."/>
            <person name="Ding M."/>
            <person name="Ye W."/>
            <person name="Kirkbride R.C."/>
            <person name="Jenkins J."/>
            <person name="Plott C."/>
            <person name="Lovell J."/>
            <person name="Lin Y.M."/>
            <person name="Vaughn R."/>
            <person name="Liu B."/>
            <person name="Simpson S."/>
            <person name="Scheffler B.E."/>
            <person name="Wen L."/>
            <person name="Saski C.A."/>
            <person name="Grover C.E."/>
            <person name="Hu G."/>
            <person name="Conover J.L."/>
            <person name="Carlson J.W."/>
            <person name="Shu S."/>
            <person name="Boston L.B."/>
            <person name="Williams M."/>
            <person name="Peterson D.G."/>
            <person name="McGee K."/>
            <person name="Jones D.C."/>
            <person name="Wendel J.F."/>
            <person name="Stelly D.M."/>
            <person name="Grimwood J."/>
            <person name="Schmutz J."/>
        </authorList>
    </citation>
    <scope>NUCLEOTIDE SEQUENCE [LARGE SCALE GENOMIC DNA]</scope>
    <source>
        <strain evidence="2">cv. 3-79</strain>
    </source>
</reference>
<keyword evidence="2" id="KW-1185">Reference proteome</keyword>
<protein>
    <submittedName>
        <fullName evidence="1">Uncharacterized protein</fullName>
    </submittedName>
</protein>
<gene>
    <name evidence="1" type="ORF">ES319_A12G078000v1</name>
</gene>
<dbReference type="Proteomes" id="UP000327439">
    <property type="component" value="Chromosome A12"/>
</dbReference>
<evidence type="ECO:0000313" key="1">
    <source>
        <dbReference type="EMBL" id="KAB2051789.1"/>
    </source>
</evidence>